<accession>A0A329MSY5</accession>
<organism evidence="2 3">
    <name type="scientific">Paenibacillus contaminans</name>
    <dbReference type="NCBI Taxonomy" id="450362"/>
    <lineage>
        <taxon>Bacteria</taxon>
        <taxon>Bacillati</taxon>
        <taxon>Bacillota</taxon>
        <taxon>Bacilli</taxon>
        <taxon>Bacillales</taxon>
        <taxon>Paenibacillaceae</taxon>
        <taxon>Paenibacillus</taxon>
    </lineage>
</organism>
<dbReference type="AlphaFoldDB" id="A0A329MSY5"/>
<sequence length="349" mass="38320">MNAYDVVVIGAGQAGLAAGYFLKQKGASFVLLDQRNKAGDIWRERYDSLVLFTPRFYSALPGLPLEGKRDGYATKDEFAGYFESYAKHLDLPILFQTHVSKLTKADNGFLIQTNWGELSAAAVIVATGPFQKPLIPQMALSLSNDVFQIHTANYRNASQLQEGPVLVVGAGNSGAQIAVELAQQHDVTLSVGHKIKFMPVQLMGKSIFWWFGKLGIYEASVHSFLGKRLRKQPDPIFGHELKALLHKGGIQLKPRAEAILGDTVSFADRTSIRASNIIWATGFTQDYGWIDIPEAFDAKGKPLHQRGKSPVAGLYFVGMPWQHNRASALIGGVGKDAEYVVNHLITKPL</sequence>
<name>A0A329MSY5_9BACL</name>
<dbReference type="PANTHER" id="PTHR43539">
    <property type="entry name" value="FLAVIN-BINDING MONOOXYGENASE-LIKE PROTEIN (AFU_ORTHOLOGUE AFUA_4G09220)"/>
    <property type="match status" value="1"/>
</dbReference>
<dbReference type="PRINTS" id="PR00368">
    <property type="entry name" value="FADPNR"/>
</dbReference>
<keyword evidence="1" id="KW-0560">Oxidoreductase</keyword>
<dbReference type="Pfam" id="PF13738">
    <property type="entry name" value="Pyr_redox_3"/>
    <property type="match status" value="1"/>
</dbReference>
<dbReference type="Gene3D" id="3.50.50.60">
    <property type="entry name" value="FAD/NAD(P)-binding domain"/>
    <property type="match status" value="1"/>
</dbReference>
<dbReference type="PRINTS" id="PR00469">
    <property type="entry name" value="PNDRDTASEII"/>
</dbReference>
<dbReference type="OrthoDB" id="9778740at2"/>
<dbReference type="InterPro" id="IPR050982">
    <property type="entry name" value="Auxin_biosynth/cation_transpt"/>
</dbReference>
<dbReference type="PANTHER" id="PTHR43539:SF78">
    <property type="entry name" value="FLAVIN-CONTAINING MONOOXYGENASE"/>
    <property type="match status" value="1"/>
</dbReference>
<evidence type="ECO:0000313" key="2">
    <source>
        <dbReference type="EMBL" id="RAV23081.1"/>
    </source>
</evidence>
<evidence type="ECO:0000313" key="3">
    <source>
        <dbReference type="Proteomes" id="UP000250369"/>
    </source>
</evidence>
<protein>
    <submittedName>
        <fullName evidence="2">Oxidoreductase</fullName>
    </submittedName>
</protein>
<dbReference type="EMBL" id="QMFB01000001">
    <property type="protein sequence ID" value="RAV23081.1"/>
    <property type="molecule type" value="Genomic_DNA"/>
</dbReference>
<dbReference type="Proteomes" id="UP000250369">
    <property type="component" value="Unassembled WGS sequence"/>
</dbReference>
<reference evidence="2 3" key="1">
    <citation type="journal article" date="2009" name="Int. J. Syst. Evol. Microbiol.">
        <title>Paenibacillus contaminans sp. nov., isolated from a contaminated laboratory plate.</title>
        <authorList>
            <person name="Chou J.H."/>
            <person name="Lee J.H."/>
            <person name="Lin M.C."/>
            <person name="Chang P.S."/>
            <person name="Arun A.B."/>
            <person name="Young C.C."/>
            <person name="Chen W.M."/>
        </authorList>
    </citation>
    <scope>NUCLEOTIDE SEQUENCE [LARGE SCALE GENOMIC DNA]</scope>
    <source>
        <strain evidence="2 3">CKOBP-6</strain>
    </source>
</reference>
<gene>
    <name evidence="2" type="ORF">DQG23_02480</name>
</gene>
<dbReference type="InterPro" id="IPR036188">
    <property type="entry name" value="FAD/NAD-bd_sf"/>
</dbReference>
<dbReference type="GO" id="GO:0050660">
    <property type="term" value="F:flavin adenine dinucleotide binding"/>
    <property type="evidence" value="ECO:0007669"/>
    <property type="project" value="TreeGrafter"/>
</dbReference>
<proteinExistence type="predicted"/>
<dbReference type="SUPFAM" id="SSF51905">
    <property type="entry name" value="FAD/NAD(P)-binding domain"/>
    <property type="match status" value="2"/>
</dbReference>
<comment type="caution">
    <text evidence="2">The sequence shown here is derived from an EMBL/GenBank/DDBJ whole genome shotgun (WGS) entry which is preliminary data.</text>
</comment>
<keyword evidence="3" id="KW-1185">Reference proteome</keyword>
<dbReference type="GO" id="GO:0004497">
    <property type="term" value="F:monooxygenase activity"/>
    <property type="evidence" value="ECO:0007669"/>
    <property type="project" value="TreeGrafter"/>
</dbReference>
<dbReference type="RefSeq" id="WP_113029192.1">
    <property type="nucleotide sequence ID" value="NZ_QMFB01000001.1"/>
</dbReference>
<evidence type="ECO:0000256" key="1">
    <source>
        <dbReference type="ARBA" id="ARBA00023002"/>
    </source>
</evidence>